<feature type="domain" description="ATPase dynein-related AAA" evidence="1">
    <location>
        <begin position="12"/>
        <end position="94"/>
    </location>
</feature>
<reference evidence="2 3" key="1">
    <citation type="submission" date="2009-11" db="EMBL/GenBank/DDBJ databases">
        <title>Annotation of Allomyces macrogynus ATCC 38327.</title>
        <authorList>
            <consortium name="The Broad Institute Genome Sequencing Platform"/>
            <person name="Russ C."/>
            <person name="Cuomo C."/>
            <person name="Burger G."/>
            <person name="Gray M.W."/>
            <person name="Holland P.W.H."/>
            <person name="King N."/>
            <person name="Lang F.B.F."/>
            <person name="Roger A.J."/>
            <person name="Ruiz-Trillo I."/>
            <person name="Young S.K."/>
            <person name="Zeng Q."/>
            <person name="Gargeya S."/>
            <person name="Fitzgerald M."/>
            <person name="Haas B."/>
            <person name="Abouelleil A."/>
            <person name="Alvarado L."/>
            <person name="Arachchi H.M."/>
            <person name="Berlin A."/>
            <person name="Chapman S.B."/>
            <person name="Gearin G."/>
            <person name="Goldberg J."/>
            <person name="Griggs A."/>
            <person name="Gujja S."/>
            <person name="Hansen M."/>
            <person name="Heiman D."/>
            <person name="Howarth C."/>
            <person name="Larimer J."/>
            <person name="Lui A."/>
            <person name="MacDonald P.J.P."/>
            <person name="McCowen C."/>
            <person name="Montmayeur A."/>
            <person name="Murphy C."/>
            <person name="Neiman D."/>
            <person name="Pearson M."/>
            <person name="Priest M."/>
            <person name="Roberts A."/>
            <person name="Saif S."/>
            <person name="Shea T."/>
            <person name="Sisk P."/>
            <person name="Stolte C."/>
            <person name="Sykes S."/>
            <person name="Wortman J."/>
            <person name="Nusbaum C."/>
            <person name="Birren B."/>
        </authorList>
    </citation>
    <scope>NUCLEOTIDE SEQUENCE [LARGE SCALE GENOMIC DNA]</scope>
    <source>
        <strain evidence="2 3">ATCC 38327</strain>
    </source>
</reference>
<dbReference type="GO" id="GO:0005737">
    <property type="term" value="C:cytoplasm"/>
    <property type="evidence" value="ECO:0007669"/>
    <property type="project" value="TreeGrafter"/>
</dbReference>
<proteinExistence type="predicted"/>
<dbReference type="GO" id="GO:0005524">
    <property type="term" value="F:ATP binding"/>
    <property type="evidence" value="ECO:0007669"/>
    <property type="project" value="InterPro"/>
</dbReference>
<dbReference type="InterPro" id="IPR027417">
    <property type="entry name" value="P-loop_NTPase"/>
</dbReference>
<dbReference type="Pfam" id="PF07728">
    <property type="entry name" value="AAA_5"/>
    <property type="match status" value="1"/>
</dbReference>
<dbReference type="PANTHER" id="PTHR21610">
    <property type="entry name" value="VON WILLEBRAND FACTOR A DOMAIN-CONTAINING PROTEIN 8"/>
    <property type="match status" value="1"/>
</dbReference>
<sequence>MSGTTALTAIPVIKEGVLSYEDSPLVVAARMGHVLVVDEADKAPTHVTAILKSLIEDREMLLGDGRRITTMPQSNLDVVLHPDFRMIVLANRPGFPFLGNDFFRECGDYSPNVAVSLLEKLSRAFAELRVNAQDGDINYPYSTREIVHIARHLEQFPDEGLANVLHNVFDFDAMDSTTREVVIAALKKHGIPIATKDGYQFQLAVMHPLPAPAGRATMVRRVAAGAAGAPFVAVVAQEGESHVDVVTVDGDHARVALPSPVARMHAATGPRILVQSRASALMFVDVATARVQEFAPTSSEVAMPLAAMHALDDARRHGLLRTVSQCSRIRT</sequence>
<protein>
    <recommendedName>
        <fullName evidence="1">ATPase dynein-related AAA domain-containing protein</fullName>
    </recommendedName>
</protein>
<dbReference type="GO" id="GO:0016887">
    <property type="term" value="F:ATP hydrolysis activity"/>
    <property type="evidence" value="ECO:0007669"/>
    <property type="project" value="InterPro"/>
</dbReference>
<evidence type="ECO:0000259" key="1">
    <source>
        <dbReference type="Pfam" id="PF07728"/>
    </source>
</evidence>
<evidence type="ECO:0000313" key="3">
    <source>
        <dbReference type="Proteomes" id="UP000054350"/>
    </source>
</evidence>
<accession>A0A0L0T7Q9</accession>
<gene>
    <name evidence="2" type="ORF">AMAG_20126</name>
</gene>
<dbReference type="EMBL" id="GG745366">
    <property type="protein sequence ID" value="KNE70589.1"/>
    <property type="molecule type" value="Genomic_DNA"/>
</dbReference>
<dbReference type="VEuPathDB" id="FungiDB:AMAG_20126"/>
<dbReference type="SUPFAM" id="SSF52540">
    <property type="entry name" value="P-loop containing nucleoside triphosphate hydrolases"/>
    <property type="match status" value="1"/>
</dbReference>
<dbReference type="PANTHER" id="PTHR21610:SF9">
    <property type="entry name" value="VON WILLEBRAND FACTOR A DOMAIN-CONTAINING PROTEIN 8"/>
    <property type="match status" value="1"/>
</dbReference>
<dbReference type="eggNOG" id="KOG1808">
    <property type="taxonomic scope" value="Eukaryota"/>
</dbReference>
<dbReference type="Gene3D" id="3.40.50.300">
    <property type="entry name" value="P-loop containing nucleotide triphosphate hydrolases"/>
    <property type="match status" value="1"/>
</dbReference>
<dbReference type="InterPro" id="IPR039891">
    <property type="entry name" value="VWA8"/>
</dbReference>
<keyword evidence="3" id="KW-1185">Reference proteome</keyword>
<evidence type="ECO:0000313" key="2">
    <source>
        <dbReference type="EMBL" id="KNE70589.1"/>
    </source>
</evidence>
<dbReference type="OrthoDB" id="5186at2759"/>
<dbReference type="Proteomes" id="UP000054350">
    <property type="component" value="Unassembled WGS sequence"/>
</dbReference>
<dbReference type="STRING" id="578462.A0A0L0T7Q9"/>
<organism evidence="2 3">
    <name type="scientific">Allomyces macrogynus (strain ATCC 38327)</name>
    <name type="common">Allomyces javanicus var. macrogynus</name>
    <dbReference type="NCBI Taxonomy" id="578462"/>
    <lineage>
        <taxon>Eukaryota</taxon>
        <taxon>Fungi</taxon>
        <taxon>Fungi incertae sedis</taxon>
        <taxon>Blastocladiomycota</taxon>
        <taxon>Blastocladiomycetes</taxon>
        <taxon>Blastocladiales</taxon>
        <taxon>Blastocladiaceae</taxon>
        <taxon>Allomyces</taxon>
    </lineage>
</organism>
<reference evidence="3" key="2">
    <citation type="submission" date="2009-11" db="EMBL/GenBank/DDBJ databases">
        <title>The Genome Sequence of Allomyces macrogynus strain ATCC 38327.</title>
        <authorList>
            <consortium name="The Broad Institute Genome Sequencing Platform"/>
            <person name="Russ C."/>
            <person name="Cuomo C."/>
            <person name="Shea T."/>
            <person name="Young S.K."/>
            <person name="Zeng Q."/>
            <person name="Koehrsen M."/>
            <person name="Haas B."/>
            <person name="Borodovsky M."/>
            <person name="Guigo R."/>
            <person name="Alvarado L."/>
            <person name="Berlin A."/>
            <person name="Borenstein D."/>
            <person name="Chen Z."/>
            <person name="Engels R."/>
            <person name="Freedman E."/>
            <person name="Gellesch M."/>
            <person name="Goldberg J."/>
            <person name="Griggs A."/>
            <person name="Gujja S."/>
            <person name="Heiman D."/>
            <person name="Hepburn T."/>
            <person name="Howarth C."/>
            <person name="Jen D."/>
            <person name="Larson L."/>
            <person name="Lewis B."/>
            <person name="Mehta T."/>
            <person name="Park D."/>
            <person name="Pearson M."/>
            <person name="Roberts A."/>
            <person name="Saif S."/>
            <person name="Shenoy N."/>
            <person name="Sisk P."/>
            <person name="Stolte C."/>
            <person name="Sykes S."/>
            <person name="Walk T."/>
            <person name="White J."/>
            <person name="Yandava C."/>
            <person name="Burger G."/>
            <person name="Gray M.W."/>
            <person name="Holland P.W.H."/>
            <person name="King N."/>
            <person name="Lang F.B.F."/>
            <person name="Roger A.J."/>
            <person name="Ruiz-Trillo I."/>
            <person name="Lander E."/>
            <person name="Nusbaum C."/>
        </authorList>
    </citation>
    <scope>NUCLEOTIDE SEQUENCE [LARGE SCALE GENOMIC DNA]</scope>
    <source>
        <strain evidence="3">ATCC 38327</strain>
    </source>
</reference>
<name>A0A0L0T7Q9_ALLM3</name>
<dbReference type="InterPro" id="IPR011704">
    <property type="entry name" value="ATPase_dyneun-rel_AAA"/>
</dbReference>
<dbReference type="AlphaFoldDB" id="A0A0L0T7Q9"/>